<name>A0A1T5HUG5_9BACT</name>
<protein>
    <submittedName>
        <fullName evidence="2">Uncharacterized protein</fullName>
    </submittedName>
</protein>
<reference evidence="2 3" key="1">
    <citation type="submission" date="2017-02" db="EMBL/GenBank/DDBJ databases">
        <authorList>
            <person name="Peterson S.W."/>
        </authorList>
    </citation>
    <scope>NUCLEOTIDE SEQUENCE [LARGE SCALE GENOMIC DNA]</scope>
    <source>
        <strain evidence="2 3">DSM 24412</strain>
    </source>
</reference>
<feature type="transmembrane region" description="Helical" evidence="1">
    <location>
        <begin position="48"/>
        <end position="67"/>
    </location>
</feature>
<dbReference type="Proteomes" id="UP000191055">
    <property type="component" value="Unassembled WGS sequence"/>
</dbReference>
<keyword evidence="1" id="KW-1133">Transmembrane helix</keyword>
<keyword evidence="3" id="KW-1185">Reference proteome</keyword>
<gene>
    <name evidence="2" type="ORF">SAMN03080601_03608</name>
</gene>
<keyword evidence="1" id="KW-0812">Transmembrane</keyword>
<organism evidence="2 3">
    <name type="scientific">Alkalitalea saponilacus</name>
    <dbReference type="NCBI Taxonomy" id="889453"/>
    <lineage>
        <taxon>Bacteria</taxon>
        <taxon>Pseudomonadati</taxon>
        <taxon>Bacteroidota</taxon>
        <taxon>Bacteroidia</taxon>
        <taxon>Marinilabiliales</taxon>
        <taxon>Marinilabiliaceae</taxon>
        <taxon>Alkalitalea</taxon>
    </lineage>
</organism>
<sequence length="165" mass="19180">MKSTKMKKNKGEIKYSSSYPLSIILGLILDSLIVTIFTYHYIFGELPILESVTFSLLSLLSVHLIICPNAGKVTLNQQQLTIKYFFIWNSNYEIETNKIISLETSSYNRYRVYSKIYITLNDNSNVTLNIQSWYSSILGVEILEKKFNEQNLNRRLINTSTQHHI</sequence>
<proteinExistence type="predicted"/>
<evidence type="ECO:0000313" key="2">
    <source>
        <dbReference type="EMBL" id="SKC24308.1"/>
    </source>
</evidence>
<dbReference type="AlphaFoldDB" id="A0A1T5HUG5"/>
<keyword evidence="1" id="KW-0472">Membrane</keyword>
<accession>A0A1T5HUG5</accession>
<evidence type="ECO:0000256" key="1">
    <source>
        <dbReference type="SAM" id="Phobius"/>
    </source>
</evidence>
<evidence type="ECO:0000313" key="3">
    <source>
        <dbReference type="Proteomes" id="UP000191055"/>
    </source>
</evidence>
<feature type="transmembrane region" description="Helical" evidence="1">
    <location>
        <begin position="21"/>
        <end position="42"/>
    </location>
</feature>
<dbReference type="EMBL" id="FUYV01000082">
    <property type="protein sequence ID" value="SKC24308.1"/>
    <property type="molecule type" value="Genomic_DNA"/>
</dbReference>